<keyword evidence="1" id="KW-1133">Transmembrane helix</keyword>
<feature type="transmembrane region" description="Helical" evidence="1">
    <location>
        <begin position="36"/>
        <end position="55"/>
    </location>
</feature>
<organism evidence="2 3">
    <name type="scientific">Ilex paraguariensis</name>
    <name type="common">yerba mate</name>
    <dbReference type="NCBI Taxonomy" id="185542"/>
    <lineage>
        <taxon>Eukaryota</taxon>
        <taxon>Viridiplantae</taxon>
        <taxon>Streptophyta</taxon>
        <taxon>Embryophyta</taxon>
        <taxon>Tracheophyta</taxon>
        <taxon>Spermatophyta</taxon>
        <taxon>Magnoliopsida</taxon>
        <taxon>eudicotyledons</taxon>
        <taxon>Gunneridae</taxon>
        <taxon>Pentapetalae</taxon>
        <taxon>asterids</taxon>
        <taxon>campanulids</taxon>
        <taxon>Aquifoliales</taxon>
        <taxon>Aquifoliaceae</taxon>
        <taxon>Ilex</taxon>
    </lineage>
</organism>
<keyword evidence="1" id="KW-0472">Membrane</keyword>
<gene>
    <name evidence="2" type="ORF">ILEXP_LOCUS21299</name>
</gene>
<evidence type="ECO:0000256" key="1">
    <source>
        <dbReference type="SAM" id="Phobius"/>
    </source>
</evidence>
<dbReference type="Proteomes" id="UP001642360">
    <property type="component" value="Unassembled WGS sequence"/>
</dbReference>
<keyword evidence="1" id="KW-0812">Transmembrane</keyword>
<dbReference type="AlphaFoldDB" id="A0ABC8S765"/>
<evidence type="ECO:0000313" key="3">
    <source>
        <dbReference type="Proteomes" id="UP001642360"/>
    </source>
</evidence>
<feature type="transmembrane region" description="Helical" evidence="1">
    <location>
        <begin position="75"/>
        <end position="95"/>
    </location>
</feature>
<sequence length="117" mass="13477">MDDESASFLPKFALQFLSFFLSSFYRLVTDRPFLCFLVKLMPCLCFAFMYFFYSFQVYVGVVQTLDIVAENRDKLRVVALATASIVALLTDQVFIQSFGSLSSYLSCRSRHSKFSCY</sequence>
<reference evidence="2 3" key="1">
    <citation type="submission" date="2024-02" db="EMBL/GenBank/DDBJ databases">
        <authorList>
            <person name="Vignale AGUSTIN F."/>
            <person name="Sosa J E."/>
            <person name="Modenutti C."/>
        </authorList>
    </citation>
    <scope>NUCLEOTIDE SEQUENCE [LARGE SCALE GENOMIC DNA]</scope>
</reference>
<name>A0ABC8S765_9AQUA</name>
<protein>
    <submittedName>
        <fullName evidence="2">Uncharacterized protein</fullName>
    </submittedName>
</protein>
<keyword evidence="3" id="KW-1185">Reference proteome</keyword>
<feature type="transmembrane region" description="Helical" evidence="1">
    <location>
        <begin position="12"/>
        <end position="29"/>
    </location>
</feature>
<proteinExistence type="predicted"/>
<dbReference type="EMBL" id="CAUOFW020002336">
    <property type="protein sequence ID" value="CAK9153051.1"/>
    <property type="molecule type" value="Genomic_DNA"/>
</dbReference>
<accession>A0ABC8S765</accession>
<evidence type="ECO:0000313" key="2">
    <source>
        <dbReference type="EMBL" id="CAK9153051.1"/>
    </source>
</evidence>
<comment type="caution">
    <text evidence="2">The sequence shown here is derived from an EMBL/GenBank/DDBJ whole genome shotgun (WGS) entry which is preliminary data.</text>
</comment>